<feature type="transmembrane region" description="Helical" evidence="1">
    <location>
        <begin position="61"/>
        <end position="81"/>
    </location>
</feature>
<name>A0A1V5SIQ4_9BACT</name>
<gene>
    <name evidence="2" type="ORF">BWY41_02163</name>
</gene>
<evidence type="ECO:0000256" key="1">
    <source>
        <dbReference type="SAM" id="Phobius"/>
    </source>
</evidence>
<protein>
    <submittedName>
        <fullName evidence="2">Uncharacterized protein</fullName>
    </submittedName>
</protein>
<feature type="transmembrane region" description="Helical" evidence="1">
    <location>
        <begin position="6"/>
        <end position="23"/>
    </location>
</feature>
<comment type="caution">
    <text evidence="2">The sequence shown here is derived from an EMBL/GenBank/DDBJ whole genome shotgun (WGS) entry which is preliminary data.</text>
</comment>
<dbReference type="AlphaFoldDB" id="A0A1V5SIQ4"/>
<keyword evidence="1" id="KW-0812">Transmembrane</keyword>
<reference evidence="2" key="1">
    <citation type="submission" date="2017-02" db="EMBL/GenBank/DDBJ databases">
        <title>Delving into the versatile metabolic prowess of the omnipresent phylum Bacteroidetes.</title>
        <authorList>
            <person name="Nobu M.K."/>
            <person name="Mei R."/>
            <person name="Narihiro T."/>
            <person name="Kuroda K."/>
            <person name="Liu W.-T."/>
        </authorList>
    </citation>
    <scope>NUCLEOTIDE SEQUENCE</scope>
    <source>
        <strain evidence="2">ADurb.Bin276</strain>
    </source>
</reference>
<accession>A0A1V5SIQ4</accession>
<evidence type="ECO:0000313" key="2">
    <source>
        <dbReference type="EMBL" id="OQA54335.1"/>
    </source>
</evidence>
<keyword evidence="1" id="KW-0472">Membrane</keyword>
<feature type="transmembrane region" description="Helical" evidence="1">
    <location>
        <begin position="30"/>
        <end position="49"/>
    </location>
</feature>
<dbReference type="EMBL" id="MWBQ01000218">
    <property type="protein sequence ID" value="OQA54335.1"/>
    <property type="molecule type" value="Genomic_DNA"/>
</dbReference>
<sequence>MTWHWHLLFFIGWISVGIISSSFPTLNISFLFFPLIPIFWVSVPIFFAGKAFVYSSHHGSSLFSAFINAIIGFSHYPKFLWSRRLTLKLPSNDIQTILKESVNITKVSAPDSLFCPFCNIEIPQALRLVSGENITTTKRPIQCPRCGLRFDCCRYCQNYEVSGGQGWMHENSRGKCKVIKEVQNIDTLCDPSMANRLRDMGWDSLYTGLSIPDNFTPPDRCRQFMLDGEKAKIDHIPGMGKIRILLMKLQNKLD</sequence>
<organism evidence="2">
    <name type="scientific">Candidatus Atribacter allofermentans</name>
    <dbReference type="NCBI Taxonomy" id="1852833"/>
    <lineage>
        <taxon>Bacteria</taxon>
        <taxon>Pseudomonadati</taxon>
        <taxon>Atribacterota</taxon>
        <taxon>Atribacteria</taxon>
        <taxon>Atribacterales</taxon>
        <taxon>Atribacteraceae</taxon>
        <taxon>Atribacter</taxon>
    </lineage>
</organism>
<dbReference type="Proteomes" id="UP000485569">
    <property type="component" value="Unassembled WGS sequence"/>
</dbReference>
<keyword evidence="1" id="KW-1133">Transmembrane helix</keyword>
<proteinExistence type="predicted"/>